<evidence type="ECO:0000313" key="3">
    <source>
        <dbReference type="EMBL" id="GIF81160.1"/>
    </source>
</evidence>
<protein>
    <submittedName>
        <fullName evidence="3">Uncharacterized protein</fullName>
    </submittedName>
</protein>
<evidence type="ECO:0000313" key="4">
    <source>
        <dbReference type="Proteomes" id="UP000601223"/>
    </source>
</evidence>
<keyword evidence="2" id="KW-0812">Transmembrane</keyword>
<proteinExistence type="predicted"/>
<evidence type="ECO:0000256" key="1">
    <source>
        <dbReference type="SAM" id="MobiDB-lite"/>
    </source>
</evidence>
<sequence length="297" mass="31758">MVEPTQPPQTEGEQAAGAVRSWWRRNPTLRNWISGVTSAVVVTVISGAVLAWLNLDDKPEGPGEQPASPSAAADGPPFAVDVLYRGGTCSPYLVDADPGSLTSPHTDPNRPLREQPTEDELIAWMHEVKAVPTHGRVVVTVLGGSGKSVVLQDLTVEVVERRPAVDQATVFTAESGCGEGALPRLFDVQLGADRPSLRPYAGKDEAGNVIPAVAFPFTVSEADPEIFEITADPGGCDCTWRLRLRWVADGRSGTLVIDDNGRPFRTAGFAEASARKYTDRISSGDCEGTTWCEDPLP</sequence>
<feature type="region of interest" description="Disordered" evidence="1">
    <location>
        <begin position="95"/>
        <end position="114"/>
    </location>
</feature>
<dbReference type="Proteomes" id="UP000601223">
    <property type="component" value="Unassembled WGS sequence"/>
</dbReference>
<keyword evidence="4" id="KW-1185">Reference proteome</keyword>
<reference evidence="3 4" key="1">
    <citation type="submission" date="2021-01" db="EMBL/GenBank/DDBJ databases">
        <title>Whole genome shotgun sequence of Catellatospora bangladeshensis NBRC 107357.</title>
        <authorList>
            <person name="Komaki H."/>
            <person name="Tamura T."/>
        </authorList>
    </citation>
    <scope>NUCLEOTIDE SEQUENCE [LARGE SCALE GENOMIC DNA]</scope>
    <source>
        <strain evidence="3 4">NBRC 107357</strain>
    </source>
</reference>
<evidence type="ECO:0000256" key="2">
    <source>
        <dbReference type="SAM" id="Phobius"/>
    </source>
</evidence>
<dbReference type="RefSeq" id="WP_203745377.1">
    <property type="nucleotide sequence ID" value="NZ_BONF01000011.1"/>
</dbReference>
<organism evidence="3 4">
    <name type="scientific">Catellatospora bangladeshensis</name>
    <dbReference type="NCBI Taxonomy" id="310355"/>
    <lineage>
        <taxon>Bacteria</taxon>
        <taxon>Bacillati</taxon>
        <taxon>Actinomycetota</taxon>
        <taxon>Actinomycetes</taxon>
        <taxon>Micromonosporales</taxon>
        <taxon>Micromonosporaceae</taxon>
        <taxon>Catellatospora</taxon>
    </lineage>
</organism>
<name>A0A8J3NH94_9ACTN</name>
<feature type="transmembrane region" description="Helical" evidence="2">
    <location>
        <begin position="32"/>
        <end position="53"/>
    </location>
</feature>
<dbReference type="AlphaFoldDB" id="A0A8J3NH94"/>
<gene>
    <name evidence="3" type="ORF">Cba03nite_25090</name>
</gene>
<accession>A0A8J3NH94</accession>
<keyword evidence="2" id="KW-1133">Transmembrane helix</keyword>
<keyword evidence="2" id="KW-0472">Membrane</keyword>
<comment type="caution">
    <text evidence="3">The sequence shown here is derived from an EMBL/GenBank/DDBJ whole genome shotgun (WGS) entry which is preliminary data.</text>
</comment>
<dbReference type="EMBL" id="BONF01000011">
    <property type="protein sequence ID" value="GIF81160.1"/>
    <property type="molecule type" value="Genomic_DNA"/>
</dbReference>